<dbReference type="Gene3D" id="1.10.357.10">
    <property type="entry name" value="Tetracycline Repressor, domain 2"/>
    <property type="match status" value="1"/>
</dbReference>
<feature type="domain" description="HTH tetR-type" evidence="3">
    <location>
        <begin position="6"/>
        <end position="66"/>
    </location>
</feature>
<dbReference type="InterPro" id="IPR050109">
    <property type="entry name" value="HTH-type_TetR-like_transc_reg"/>
</dbReference>
<dbReference type="Proteomes" id="UP000000238">
    <property type="component" value="Chromosome"/>
</dbReference>
<dbReference type="OrthoDB" id="63332at2"/>
<dbReference type="PANTHER" id="PTHR30055">
    <property type="entry name" value="HTH-TYPE TRANSCRIPTIONAL REGULATOR RUTR"/>
    <property type="match status" value="1"/>
</dbReference>
<reference evidence="4 5" key="1">
    <citation type="journal article" date="2005" name="Nucleic Acids Res.">
        <title>Genomic blueprint of Hahella chejuensis, a marine microbe producing an algicidal agent.</title>
        <authorList>
            <person name="Jeong H."/>
            <person name="Yim J.H."/>
            <person name="Lee C."/>
            <person name="Choi S.-H."/>
            <person name="Park Y.K."/>
            <person name="Yoon S.H."/>
            <person name="Hur C.-G."/>
            <person name="Kang H.-Y."/>
            <person name="Kim D."/>
            <person name="Lee H.H."/>
            <person name="Park K.H."/>
            <person name="Park S.-H."/>
            <person name="Park H.-S."/>
            <person name="Lee H.K."/>
            <person name="Oh T.K."/>
            <person name="Kim J.F."/>
        </authorList>
    </citation>
    <scope>NUCLEOTIDE SEQUENCE [LARGE SCALE GENOMIC DNA]</scope>
    <source>
        <strain evidence="4 5">KCTC 2396</strain>
    </source>
</reference>
<proteinExistence type="predicted"/>
<evidence type="ECO:0000313" key="5">
    <source>
        <dbReference type="Proteomes" id="UP000000238"/>
    </source>
</evidence>
<gene>
    <name evidence="4" type="ordered locus">HCH_03339</name>
</gene>
<dbReference type="PRINTS" id="PR00455">
    <property type="entry name" value="HTHTETR"/>
</dbReference>
<dbReference type="InterPro" id="IPR032551">
    <property type="entry name" value="BscR_C"/>
</dbReference>
<dbReference type="Pfam" id="PF16295">
    <property type="entry name" value="TetR_C_10"/>
    <property type="match status" value="1"/>
</dbReference>
<evidence type="ECO:0000256" key="2">
    <source>
        <dbReference type="PROSITE-ProRule" id="PRU00335"/>
    </source>
</evidence>
<keyword evidence="1 2" id="KW-0238">DNA-binding</keyword>
<dbReference type="KEGG" id="hch:HCH_03339"/>
<dbReference type="SUPFAM" id="SSF48498">
    <property type="entry name" value="Tetracyclin repressor-like, C-terminal domain"/>
    <property type="match status" value="1"/>
</dbReference>
<evidence type="ECO:0000259" key="3">
    <source>
        <dbReference type="PROSITE" id="PS50977"/>
    </source>
</evidence>
<dbReference type="InterPro" id="IPR036271">
    <property type="entry name" value="Tet_transcr_reg_TetR-rel_C_sf"/>
</dbReference>
<keyword evidence="5" id="KW-1185">Reference proteome</keyword>
<dbReference type="Pfam" id="PF00440">
    <property type="entry name" value="TetR_N"/>
    <property type="match status" value="1"/>
</dbReference>
<dbReference type="InterPro" id="IPR001647">
    <property type="entry name" value="HTH_TetR"/>
</dbReference>
<organism evidence="4 5">
    <name type="scientific">Hahella chejuensis (strain KCTC 2396)</name>
    <dbReference type="NCBI Taxonomy" id="349521"/>
    <lineage>
        <taxon>Bacteria</taxon>
        <taxon>Pseudomonadati</taxon>
        <taxon>Pseudomonadota</taxon>
        <taxon>Gammaproteobacteria</taxon>
        <taxon>Oceanospirillales</taxon>
        <taxon>Hahellaceae</taxon>
        <taxon>Hahella</taxon>
    </lineage>
</organism>
<dbReference type="eggNOG" id="COG1309">
    <property type="taxonomic scope" value="Bacteria"/>
</dbReference>
<evidence type="ECO:0000313" key="4">
    <source>
        <dbReference type="EMBL" id="ABC30093.1"/>
    </source>
</evidence>
<dbReference type="SUPFAM" id="SSF46689">
    <property type="entry name" value="Homeodomain-like"/>
    <property type="match status" value="1"/>
</dbReference>
<sequence length="190" mass="21720">MKPKDEKKLEAVITATCRLAAERGLFGLTLAQIAKEAGIGTSTLYVYFPDKEALFNEVYRQAKREALNFYFTGIDQTLPLKGKVRNVWNKMLDHRLQRFDQVTFMEQFVGSSFMSDESRAFVERHGEGLIQMVVEGQREEILKPIPIPFISSLFFGSIRETARLIRAGSITDTEEAREIAFQLCWDGIRS</sequence>
<protein>
    <submittedName>
        <fullName evidence="4">Transcriptional regulator</fullName>
    </submittedName>
</protein>
<dbReference type="EMBL" id="CP000155">
    <property type="protein sequence ID" value="ABC30093.1"/>
    <property type="molecule type" value="Genomic_DNA"/>
</dbReference>
<accession>Q2SGY1</accession>
<dbReference type="PROSITE" id="PS50977">
    <property type="entry name" value="HTH_TETR_2"/>
    <property type="match status" value="1"/>
</dbReference>
<dbReference type="HOGENOM" id="CLU_069356_12_9_6"/>
<evidence type="ECO:0000256" key="1">
    <source>
        <dbReference type="ARBA" id="ARBA00023125"/>
    </source>
</evidence>
<dbReference type="GO" id="GO:0003677">
    <property type="term" value="F:DNA binding"/>
    <property type="evidence" value="ECO:0007669"/>
    <property type="project" value="UniProtKB-UniRule"/>
</dbReference>
<dbReference type="AlphaFoldDB" id="Q2SGY1"/>
<dbReference type="InterPro" id="IPR009057">
    <property type="entry name" value="Homeodomain-like_sf"/>
</dbReference>
<dbReference type="RefSeq" id="WP_011397162.1">
    <property type="nucleotide sequence ID" value="NC_007645.1"/>
</dbReference>
<name>Q2SGY1_HAHCH</name>
<feature type="DNA-binding region" description="H-T-H motif" evidence="2">
    <location>
        <begin position="29"/>
        <end position="48"/>
    </location>
</feature>